<name>A0ACB6RCQ6_9PLEO</name>
<reference evidence="1" key="1">
    <citation type="journal article" date="2020" name="Stud. Mycol.">
        <title>101 Dothideomycetes genomes: a test case for predicting lifestyles and emergence of pathogens.</title>
        <authorList>
            <person name="Haridas S."/>
            <person name="Albert R."/>
            <person name="Binder M."/>
            <person name="Bloem J."/>
            <person name="Labutti K."/>
            <person name="Salamov A."/>
            <person name="Andreopoulos B."/>
            <person name="Baker S."/>
            <person name="Barry K."/>
            <person name="Bills G."/>
            <person name="Bluhm B."/>
            <person name="Cannon C."/>
            <person name="Castanera R."/>
            <person name="Culley D."/>
            <person name="Daum C."/>
            <person name="Ezra D."/>
            <person name="Gonzalez J."/>
            <person name="Henrissat B."/>
            <person name="Kuo A."/>
            <person name="Liang C."/>
            <person name="Lipzen A."/>
            <person name="Lutzoni F."/>
            <person name="Magnuson J."/>
            <person name="Mondo S."/>
            <person name="Nolan M."/>
            <person name="Ohm R."/>
            <person name="Pangilinan J."/>
            <person name="Park H.-J."/>
            <person name="Ramirez L."/>
            <person name="Alfaro M."/>
            <person name="Sun H."/>
            <person name="Tritt A."/>
            <person name="Yoshinaga Y."/>
            <person name="Zwiers L.-H."/>
            <person name="Turgeon B."/>
            <person name="Goodwin S."/>
            <person name="Spatafora J."/>
            <person name="Crous P."/>
            <person name="Grigoriev I."/>
        </authorList>
    </citation>
    <scope>NUCLEOTIDE SEQUENCE</scope>
    <source>
        <strain evidence="1">ATCC 200398</strain>
    </source>
</reference>
<protein>
    <submittedName>
        <fullName evidence="1">Uncharacterized protein</fullName>
    </submittedName>
</protein>
<organism evidence="1 2">
    <name type="scientific">Lindgomyces ingoldianus</name>
    <dbReference type="NCBI Taxonomy" id="673940"/>
    <lineage>
        <taxon>Eukaryota</taxon>
        <taxon>Fungi</taxon>
        <taxon>Dikarya</taxon>
        <taxon>Ascomycota</taxon>
        <taxon>Pezizomycotina</taxon>
        <taxon>Dothideomycetes</taxon>
        <taxon>Pleosporomycetidae</taxon>
        <taxon>Pleosporales</taxon>
        <taxon>Lindgomycetaceae</taxon>
        <taxon>Lindgomyces</taxon>
    </lineage>
</organism>
<sequence length="569" mass="64542">MRALAAKRQKGTSLLGKLSWACYEKESFSMLIEGITTLVDLLENLFPAPEAEAKLADQEIKEVEDHAMLQCLQDLATKVDIVLKSKATEAMTIHASGTVSFEGSQIGSQIINGDVNVHIQNVFNTTRRSTTFGSKTRNAILNWLSPLAFNRTHMRIKEKASLQDQATESLSGDSTGNWLLEDDAFDDWRSRKLPYLWYYGMPGAGKTVLASIIIDHMLELEKSLKPSRSNGKVTYMYLEYEDAQSLEHLLGSIVRQIVQDEDPLPEPVVTAYSTHHKRDNEAPSQCLSKLLFELSTQQPVYIIVDALDECSGPIRKRLLKLLKPKTNDDTYRPINILITSRLLDEFSDLSEDFHRVNITANPRDINMFVEHEFRNNGRLKRFAEQDRELLSDVKFTIRQRCNGMFLLASLHMKSLTEQYLLAEVREKLKRLPNGVDGTYDHTLERIRKQPEEQRALAWKTLAWVVLSKRRLTAIELQHALACVSGTRGFDPERIYQEDDIRDVCLGLVTLSHGLVTLVHYTAQTYLTLRAGSLFAGFDAKIAQTCARYLGLKVLEQPDNFQAGISYADD</sequence>
<feature type="non-terminal residue" evidence="1">
    <location>
        <position position="569"/>
    </location>
</feature>
<dbReference type="EMBL" id="MU003494">
    <property type="protein sequence ID" value="KAF2476515.1"/>
    <property type="molecule type" value="Genomic_DNA"/>
</dbReference>
<dbReference type="Proteomes" id="UP000799755">
    <property type="component" value="Unassembled WGS sequence"/>
</dbReference>
<evidence type="ECO:0000313" key="1">
    <source>
        <dbReference type="EMBL" id="KAF2476515.1"/>
    </source>
</evidence>
<keyword evidence="2" id="KW-1185">Reference proteome</keyword>
<evidence type="ECO:0000313" key="2">
    <source>
        <dbReference type="Proteomes" id="UP000799755"/>
    </source>
</evidence>
<proteinExistence type="predicted"/>
<gene>
    <name evidence="1" type="ORF">BDR25DRAFT_252579</name>
</gene>
<accession>A0ACB6RCQ6</accession>
<comment type="caution">
    <text evidence="1">The sequence shown here is derived from an EMBL/GenBank/DDBJ whole genome shotgun (WGS) entry which is preliminary data.</text>
</comment>